<dbReference type="CDD" id="cd02513">
    <property type="entry name" value="CMP-NeuAc_Synthase"/>
    <property type="match status" value="1"/>
</dbReference>
<dbReference type="InterPro" id="IPR050793">
    <property type="entry name" value="CMP-NeuNAc_synthase"/>
</dbReference>
<dbReference type="Gene3D" id="3.90.550.10">
    <property type="entry name" value="Spore Coat Polysaccharide Biosynthesis Protein SpsA, Chain A"/>
    <property type="match status" value="1"/>
</dbReference>
<proteinExistence type="predicted"/>
<keyword evidence="2" id="KW-1185">Reference proteome</keyword>
<dbReference type="PANTHER" id="PTHR21485:SF3">
    <property type="entry name" value="N-ACYLNEURAMINATE CYTIDYLYLTRANSFERASE"/>
    <property type="match status" value="1"/>
</dbReference>
<dbReference type="Proteomes" id="UP001153712">
    <property type="component" value="Chromosome 9"/>
</dbReference>
<reference evidence="1" key="1">
    <citation type="submission" date="2022-01" db="EMBL/GenBank/DDBJ databases">
        <authorList>
            <person name="King R."/>
        </authorList>
    </citation>
    <scope>NUCLEOTIDE SEQUENCE</scope>
</reference>
<sequence length="266" mass="30739">MIRIFYTLHTRGSLENIHNKRIKFCRVNKDVLLDPNVPVSLRYRTMNTHKYLLYIVLSSTSVFCCQHYEWNPFGRAHLALLILARGGSKGIPLKNVAEIGGIPLVRNTIREIRTVKGVDSIWVSTDHWKIAREAQKGSPRDKINVHWRSPESATDTASSLEGIEEFLENHQEVEILGLLQCTSPFISSEYVQFAVDSMRSGYECVFSVTRSHKLRWRELDYKLVPVNFEASRRPRRQDWNGDLVENGMFYFATRRLIGKGLLQSDK</sequence>
<dbReference type="PANTHER" id="PTHR21485">
    <property type="entry name" value="HAD SUPERFAMILY MEMBERS CMAS AND KDSC"/>
    <property type="match status" value="1"/>
</dbReference>
<dbReference type="InterPro" id="IPR003329">
    <property type="entry name" value="Cytidylyl_trans"/>
</dbReference>
<name>A0A9N9XT80_PHYSR</name>
<dbReference type="OrthoDB" id="10262032at2759"/>
<dbReference type="EMBL" id="OU900102">
    <property type="protein sequence ID" value="CAG9865276.1"/>
    <property type="molecule type" value="Genomic_DNA"/>
</dbReference>
<dbReference type="AlphaFoldDB" id="A0A9N9XT80"/>
<gene>
    <name evidence="1" type="ORF">PHYEVI_LOCUS11514</name>
</gene>
<evidence type="ECO:0008006" key="3">
    <source>
        <dbReference type="Google" id="ProtNLM"/>
    </source>
</evidence>
<protein>
    <recommendedName>
        <fullName evidence="3">N-acylneuraminate cytidylyltransferase</fullName>
    </recommendedName>
</protein>
<evidence type="ECO:0000313" key="1">
    <source>
        <dbReference type="EMBL" id="CAG9865276.1"/>
    </source>
</evidence>
<dbReference type="InterPro" id="IPR029044">
    <property type="entry name" value="Nucleotide-diphossugar_trans"/>
</dbReference>
<dbReference type="Pfam" id="PF02348">
    <property type="entry name" value="CTP_transf_3"/>
    <property type="match status" value="1"/>
</dbReference>
<evidence type="ECO:0000313" key="2">
    <source>
        <dbReference type="Proteomes" id="UP001153712"/>
    </source>
</evidence>
<dbReference type="SUPFAM" id="SSF53448">
    <property type="entry name" value="Nucleotide-diphospho-sugar transferases"/>
    <property type="match status" value="1"/>
</dbReference>
<accession>A0A9N9XT80</accession>
<organism evidence="1 2">
    <name type="scientific">Phyllotreta striolata</name>
    <name type="common">Striped flea beetle</name>
    <name type="synonym">Crioceris striolata</name>
    <dbReference type="NCBI Taxonomy" id="444603"/>
    <lineage>
        <taxon>Eukaryota</taxon>
        <taxon>Metazoa</taxon>
        <taxon>Ecdysozoa</taxon>
        <taxon>Arthropoda</taxon>
        <taxon>Hexapoda</taxon>
        <taxon>Insecta</taxon>
        <taxon>Pterygota</taxon>
        <taxon>Neoptera</taxon>
        <taxon>Endopterygota</taxon>
        <taxon>Coleoptera</taxon>
        <taxon>Polyphaga</taxon>
        <taxon>Cucujiformia</taxon>
        <taxon>Chrysomeloidea</taxon>
        <taxon>Chrysomelidae</taxon>
        <taxon>Galerucinae</taxon>
        <taxon>Alticini</taxon>
        <taxon>Phyllotreta</taxon>
    </lineage>
</organism>
<dbReference type="GO" id="GO:0008781">
    <property type="term" value="F:N-acylneuraminate cytidylyltransferase activity"/>
    <property type="evidence" value="ECO:0007669"/>
    <property type="project" value="TreeGrafter"/>
</dbReference>